<dbReference type="Proteomes" id="UP000276991">
    <property type="component" value="Unassembled WGS sequence"/>
</dbReference>
<proteinExistence type="predicted"/>
<dbReference type="OrthoDB" id="10493761at2759"/>
<dbReference type="STRING" id="6277.A0A498SA61"/>
<keyword evidence="2" id="KW-1185">Reference proteome</keyword>
<accession>A0A498SA61</accession>
<reference evidence="1 2" key="1">
    <citation type="submission" date="2018-08" db="EMBL/GenBank/DDBJ databases">
        <authorList>
            <person name="Laetsch R D."/>
            <person name="Stevens L."/>
            <person name="Kumar S."/>
            <person name="Blaxter L. M."/>
        </authorList>
    </citation>
    <scope>NUCLEOTIDE SEQUENCE [LARGE SCALE GENOMIC DNA]</scope>
</reference>
<dbReference type="AlphaFoldDB" id="A0A498SA61"/>
<dbReference type="EMBL" id="UPTC01000141">
    <property type="protein sequence ID" value="VBB26768.1"/>
    <property type="molecule type" value="Genomic_DNA"/>
</dbReference>
<protein>
    <submittedName>
        <fullName evidence="1">Uncharacterized protein</fullName>
    </submittedName>
</protein>
<evidence type="ECO:0000313" key="1">
    <source>
        <dbReference type="EMBL" id="VBB26768.1"/>
    </source>
</evidence>
<sequence length="82" mass="9365">MNSDHSDDASCVRPSILNYDMRSATDKEFNVSIRLAAVSSIKTLLTRRYIALEKWSAVLIDITDKALRKTDEEAKLLLLYLF</sequence>
<name>A0A498SA61_ACAVI</name>
<gene>
    <name evidence="1" type="ORF">NAV_LOCUS1598</name>
</gene>
<evidence type="ECO:0000313" key="2">
    <source>
        <dbReference type="Proteomes" id="UP000276991"/>
    </source>
</evidence>
<organism evidence="1 2">
    <name type="scientific">Acanthocheilonema viteae</name>
    <name type="common">Filarial nematode worm</name>
    <name type="synonym">Dipetalonema viteae</name>
    <dbReference type="NCBI Taxonomy" id="6277"/>
    <lineage>
        <taxon>Eukaryota</taxon>
        <taxon>Metazoa</taxon>
        <taxon>Ecdysozoa</taxon>
        <taxon>Nematoda</taxon>
        <taxon>Chromadorea</taxon>
        <taxon>Rhabditida</taxon>
        <taxon>Spirurina</taxon>
        <taxon>Spiruromorpha</taxon>
        <taxon>Filarioidea</taxon>
        <taxon>Onchocercidae</taxon>
        <taxon>Acanthocheilonema</taxon>
    </lineage>
</organism>